<accession>A0A1V6NVU8</accession>
<reference evidence="2" key="1">
    <citation type="journal article" date="2017" name="Nat. Microbiol.">
        <title>Global analysis of biosynthetic gene clusters reveals vast potential of secondary metabolite production in Penicillium species.</title>
        <authorList>
            <person name="Nielsen J.C."/>
            <person name="Grijseels S."/>
            <person name="Prigent S."/>
            <person name="Ji B."/>
            <person name="Dainat J."/>
            <person name="Nielsen K.F."/>
            <person name="Frisvad J.C."/>
            <person name="Workman M."/>
            <person name="Nielsen J."/>
        </authorList>
    </citation>
    <scope>NUCLEOTIDE SEQUENCE [LARGE SCALE GENOMIC DNA]</scope>
    <source>
        <strain evidence="2">IBT 11843</strain>
    </source>
</reference>
<keyword evidence="2" id="KW-1185">Reference proteome</keyword>
<evidence type="ECO:0000313" key="1">
    <source>
        <dbReference type="EMBL" id="OQD68855.1"/>
    </source>
</evidence>
<protein>
    <submittedName>
        <fullName evidence="1">Uncharacterized protein</fullName>
    </submittedName>
</protein>
<name>A0A1V6NVU8_PENDC</name>
<proteinExistence type="predicted"/>
<dbReference type="AlphaFoldDB" id="A0A1V6NVU8"/>
<dbReference type="EMBL" id="MDYL01000030">
    <property type="protein sequence ID" value="OQD68855.1"/>
    <property type="molecule type" value="Genomic_DNA"/>
</dbReference>
<evidence type="ECO:0000313" key="2">
    <source>
        <dbReference type="Proteomes" id="UP000191522"/>
    </source>
</evidence>
<dbReference type="Proteomes" id="UP000191522">
    <property type="component" value="Unassembled WGS sequence"/>
</dbReference>
<comment type="caution">
    <text evidence="1">The sequence shown here is derived from an EMBL/GenBank/DDBJ whole genome shotgun (WGS) entry which is preliminary data.</text>
</comment>
<gene>
    <name evidence="1" type="ORF">PENDEC_c030G01550</name>
</gene>
<sequence>MNGVRPSEALDAGSACPVEISPLTISPETRLDGLEQQSLALAIPGIRIGTIREQELYNFPIPLGGCEVQGRVTVHVGPIHVDLVGVQEQLHDRNIPALRQDGAEFGHDLGLHWAGCHFLQEGF</sequence>
<organism evidence="1 2">
    <name type="scientific">Penicillium decumbens</name>
    <dbReference type="NCBI Taxonomy" id="69771"/>
    <lineage>
        <taxon>Eukaryota</taxon>
        <taxon>Fungi</taxon>
        <taxon>Dikarya</taxon>
        <taxon>Ascomycota</taxon>
        <taxon>Pezizomycotina</taxon>
        <taxon>Eurotiomycetes</taxon>
        <taxon>Eurotiomycetidae</taxon>
        <taxon>Eurotiales</taxon>
        <taxon>Aspergillaceae</taxon>
        <taxon>Penicillium</taxon>
    </lineage>
</organism>